<dbReference type="Proteomes" id="UP001472677">
    <property type="component" value="Unassembled WGS sequence"/>
</dbReference>
<name>A0ABR2EWF1_9ROSI</name>
<gene>
    <name evidence="2" type="ORF">V6N12_058508</name>
</gene>
<protein>
    <submittedName>
        <fullName evidence="2">Uncharacterized protein</fullName>
    </submittedName>
</protein>
<keyword evidence="3" id="KW-1185">Reference proteome</keyword>
<reference evidence="2 3" key="1">
    <citation type="journal article" date="2024" name="G3 (Bethesda)">
        <title>Genome assembly of Hibiscus sabdariffa L. provides insights into metabolisms of medicinal natural products.</title>
        <authorList>
            <person name="Kim T."/>
        </authorList>
    </citation>
    <scope>NUCLEOTIDE SEQUENCE [LARGE SCALE GENOMIC DNA]</scope>
    <source>
        <strain evidence="2">TK-2024</strain>
        <tissue evidence="2">Old leaves</tissue>
    </source>
</reference>
<organism evidence="2 3">
    <name type="scientific">Hibiscus sabdariffa</name>
    <name type="common">roselle</name>
    <dbReference type="NCBI Taxonomy" id="183260"/>
    <lineage>
        <taxon>Eukaryota</taxon>
        <taxon>Viridiplantae</taxon>
        <taxon>Streptophyta</taxon>
        <taxon>Embryophyta</taxon>
        <taxon>Tracheophyta</taxon>
        <taxon>Spermatophyta</taxon>
        <taxon>Magnoliopsida</taxon>
        <taxon>eudicotyledons</taxon>
        <taxon>Gunneridae</taxon>
        <taxon>Pentapetalae</taxon>
        <taxon>rosids</taxon>
        <taxon>malvids</taxon>
        <taxon>Malvales</taxon>
        <taxon>Malvaceae</taxon>
        <taxon>Malvoideae</taxon>
        <taxon>Hibiscus</taxon>
    </lineage>
</organism>
<proteinExistence type="predicted"/>
<comment type="caution">
    <text evidence="2">The sequence shown here is derived from an EMBL/GenBank/DDBJ whole genome shotgun (WGS) entry which is preliminary data.</text>
</comment>
<evidence type="ECO:0000256" key="1">
    <source>
        <dbReference type="SAM" id="MobiDB-lite"/>
    </source>
</evidence>
<dbReference type="EMBL" id="JBBPBM010000010">
    <property type="protein sequence ID" value="KAK8564931.1"/>
    <property type="molecule type" value="Genomic_DNA"/>
</dbReference>
<accession>A0ABR2EWF1</accession>
<evidence type="ECO:0000313" key="2">
    <source>
        <dbReference type="EMBL" id="KAK8564931.1"/>
    </source>
</evidence>
<feature type="region of interest" description="Disordered" evidence="1">
    <location>
        <begin position="83"/>
        <end position="113"/>
    </location>
</feature>
<sequence length="113" mass="12454">MISGSQRYIESKYAQGTAWPRGSWADPPVGLKGAVGSITEKPSPHRDWVEQMGVRVALARPEAWKWELLAEVMIEGDREVLDRSTAGRGGLKHGSAWSARQRRRRGVATTAGQ</sequence>
<evidence type="ECO:0000313" key="3">
    <source>
        <dbReference type="Proteomes" id="UP001472677"/>
    </source>
</evidence>